<accession>A0ABU7B084</accession>
<comment type="caution">
    <text evidence="2">The sequence shown here is derived from an EMBL/GenBank/DDBJ whole genome shotgun (WGS) entry which is preliminary data.</text>
</comment>
<name>A0ABU7B084_9TELE</name>
<dbReference type="EMBL" id="JAHUTI010035958">
    <property type="protein sequence ID" value="MED6243783.1"/>
    <property type="molecule type" value="Genomic_DNA"/>
</dbReference>
<protein>
    <recommendedName>
        <fullName evidence="4">NADH dehydrogenase subunit 6</fullName>
    </recommendedName>
</protein>
<keyword evidence="1" id="KW-0812">Transmembrane</keyword>
<evidence type="ECO:0000313" key="2">
    <source>
        <dbReference type="EMBL" id="MED6243783.1"/>
    </source>
</evidence>
<organism evidence="2 3">
    <name type="scientific">Ataeniobius toweri</name>
    <dbReference type="NCBI Taxonomy" id="208326"/>
    <lineage>
        <taxon>Eukaryota</taxon>
        <taxon>Metazoa</taxon>
        <taxon>Chordata</taxon>
        <taxon>Craniata</taxon>
        <taxon>Vertebrata</taxon>
        <taxon>Euteleostomi</taxon>
        <taxon>Actinopterygii</taxon>
        <taxon>Neopterygii</taxon>
        <taxon>Teleostei</taxon>
        <taxon>Neoteleostei</taxon>
        <taxon>Acanthomorphata</taxon>
        <taxon>Ovalentaria</taxon>
        <taxon>Atherinomorphae</taxon>
        <taxon>Cyprinodontiformes</taxon>
        <taxon>Goodeidae</taxon>
        <taxon>Ataeniobius</taxon>
    </lineage>
</organism>
<reference evidence="2 3" key="1">
    <citation type="submission" date="2021-07" db="EMBL/GenBank/DDBJ databases">
        <authorList>
            <person name="Palmer J.M."/>
        </authorList>
    </citation>
    <scope>NUCLEOTIDE SEQUENCE [LARGE SCALE GENOMIC DNA]</scope>
    <source>
        <strain evidence="2 3">AT_MEX2019</strain>
        <tissue evidence="2">Muscle</tissue>
    </source>
</reference>
<sequence>MCGRQHLDRLSGDGEAELVSLSLCAVVAVAVLLRRHGGRKRPRVHAADRDCLLREFALSWCGVRGSVVSTVLGGVCSVALLGRGWGGITQGPLLPIAARCVVEGDMRQGCLEQGCVRSLHCVDVSSSAFWGGAHLWGCAPVERGFMAFGFMSMCSISVSWLGVTLWGISCWGSWGVGGSWH</sequence>
<keyword evidence="3" id="KW-1185">Reference proteome</keyword>
<proteinExistence type="predicted"/>
<feature type="transmembrane region" description="Helical" evidence="1">
    <location>
        <begin position="145"/>
        <end position="168"/>
    </location>
</feature>
<evidence type="ECO:0000313" key="3">
    <source>
        <dbReference type="Proteomes" id="UP001345963"/>
    </source>
</evidence>
<feature type="transmembrane region" description="Helical" evidence="1">
    <location>
        <begin position="16"/>
        <end position="33"/>
    </location>
</feature>
<evidence type="ECO:0000256" key="1">
    <source>
        <dbReference type="SAM" id="Phobius"/>
    </source>
</evidence>
<keyword evidence="1" id="KW-0472">Membrane</keyword>
<evidence type="ECO:0008006" key="4">
    <source>
        <dbReference type="Google" id="ProtNLM"/>
    </source>
</evidence>
<keyword evidence="1" id="KW-1133">Transmembrane helix</keyword>
<dbReference type="Proteomes" id="UP001345963">
    <property type="component" value="Unassembled WGS sequence"/>
</dbReference>
<gene>
    <name evidence="2" type="ORF">ATANTOWER_026888</name>
</gene>